<evidence type="ECO:0000313" key="1">
    <source>
        <dbReference type="EMBL" id="MBE9105337.1"/>
    </source>
</evidence>
<name>A0ABR9TY42_9NOSO</name>
<sequence>MNEEKRSLLGIVNPADFEKAVVIAAKLCSICDKLSKNRICQEEVGKVLLFYAERAIAISQASLFTSLKYSLMEF</sequence>
<accession>A0ABR9TY42</accession>
<dbReference type="EMBL" id="JADEXF010000278">
    <property type="protein sequence ID" value="MBE9105337.1"/>
    <property type="molecule type" value="Genomic_DNA"/>
</dbReference>
<protein>
    <submittedName>
        <fullName evidence="1">Uncharacterized protein</fullName>
    </submittedName>
</protein>
<organism evidence="1 2">
    <name type="scientific">Nostoc cf. edaphicum LEGE 07299</name>
    <dbReference type="NCBI Taxonomy" id="2777974"/>
    <lineage>
        <taxon>Bacteria</taxon>
        <taxon>Bacillati</taxon>
        <taxon>Cyanobacteriota</taxon>
        <taxon>Cyanophyceae</taxon>
        <taxon>Nostocales</taxon>
        <taxon>Nostocaceae</taxon>
        <taxon>Nostoc</taxon>
    </lineage>
</organism>
<gene>
    <name evidence="1" type="ORF">IQ229_10405</name>
</gene>
<proteinExistence type="predicted"/>
<dbReference type="Proteomes" id="UP000647836">
    <property type="component" value="Unassembled WGS sequence"/>
</dbReference>
<reference evidence="1 2" key="1">
    <citation type="submission" date="2020-10" db="EMBL/GenBank/DDBJ databases">
        <authorList>
            <person name="Castelo-Branco R."/>
            <person name="Eusebio N."/>
            <person name="Adriana R."/>
            <person name="Vieira A."/>
            <person name="Brugerolle De Fraissinette N."/>
            <person name="Rezende De Castro R."/>
            <person name="Schneider M.P."/>
            <person name="Vasconcelos V."/>
            <person name="Leao P.N."/>
        </authorList>
    </citation>
    <scope>NUCLEOTIDE SEQUENCE [LARGE SCALE GENOMIC DNA]</scope>
    <source>
        <strain evidence="1 2">LEGE 07299</strain>
    </source>
</reference>
<comment type="caution">
    <text evidence="1">The sequence shown here is derived from an EMBL/GenBank/DDBJ whole genome shotgun (WGS) entry which is preliminary data.</text>
</comment>
<evidence type="ECO:0000313" key="2">
    <source>
        <dbReference type="Proteomes" id="UP000647836"/>
    </source>
</evidence>
<dbReference type="RefSeq" id="WP_194043420.1">
    <property type="nucleotide sequence ID" value="NZ_JADEXF010000278.1"/>
</dbReference>
<keyword evidence="2" id="KW-1185">Reference proteome</keyword>